<accession>A0A8K0XJI0</accession>
<dbReference type="PANTHER" id="PTHR46481">
    <property type="entry name" value="ZINC FINGER BED DOMAIN-CONTAINING PROTEIN 4"/>
    <property type="match status" value="1"/>
</dbReference>
<dbReference type="EMBL" id="JAEVFJ010000075">
    <property type="protein sequence ID" value="KAH8073020.1"/>
    <property type="molecule type" value="Genomic_DNA"/>
</dbReference>
<protein>
    <submittedName>
        <fullName evidence="6">Uncharacterized protein</fullName>
    </submittedName>
</protein>
<evidence type="ECO:0000313" key="7">
    <source>
        <dbReference type="Proteomes" id="UP000813824"/>
    </source>
</evidence>
<dbReference type="OrthoDB" id="2677917at2759"/>
<evidence type="ECO:0000256" key="5">
    <source>
        <dbReference type="ARBA" id="ARBA00023242"/>
    </source>
</evidence>
<evidence type="ECO:0000313" key="6">
    <source>
        <dbReference type="EMBL" id="KAH8073020.1"/>
    </source>
</evidence>
<keyword evidence="7" id="KW-1185">Reference proteome</keyword>
<evidence type="ECO:0000256" key="1">
    <source>
        <dbReference type="ARBA" id="ARBA00004123"/>
    </source>
</evidence>
<dbReference type="PANTHER" id="PTHR46481:SF10">
    <property type="entry name" value="ZINC FINGER BED DOMAIN-CONTAINING PROTEIN 39"/>
    <property type="match status" value="1"/>
</dbReference>
<feature type="non-terminal residue" evidence="6">
    <location>
        <position position="231"/>
    </location>
</feature>
<comment type="subcellular location">
    <subcellularLocation>
        <location evidence="1">Nucleus</location>
    </subcellularLocation>
</comment>
<dbReference type="GO" id="GO:0005634">
    <property type="term" value="C:nucleus"/>
    <property type="evidence" value="ECO:0007669"/>
    <property type="project" value="UniProtKB-SubCell"/>
</dbReference>
<sequence length="231" mass="25874">RISKEWTANVYACFKPEVIAQESNDGRRFHRFTCAGTSCNAQITRYLDTGDASSTSNLRKHVKGCKSWGDEVLKSIDAMKDISQSREALAAYSRNGDITVAFKRAGKGKVTFSARQHTRSQTRMRPFDIVADRAFLSLMKTGRPEYWVPSPTTVARDVREVFARTRHRVGDLLNSVEGRLNFSSDGWTSPNHISYMGLLVHFEHEGQAITLPLDLVEAGFSHTGEALAIEF</sequence>
<comment type="caution">
    <text evidence="6">The sequence shown here is derived from an EMBL/GenBank/DDBJ whole genome shotgun (WGS) entry which is preliminary data.</text>
</comment>
<dbReference type="InterPro" id="IPR052035">
    <property type="entry name" value="ZnF_BED_domain_contain"/>
</dbReference>
<feature type="non-terminal residue" evidence="6">
    <location>
        <position position="1"/>
    </location>
</feature>
<keyword evidence="2" id="KW-0479">Metal-binding</keyword>
<keyword evidence="3" id="KW-0863">Zinc-finger</keyword>
<organism evidence="6 7">
    <name type="scientific">Cristinia sonorae</name>
    <dbReference type="NCBI Taxonomy" id="1940300"/>
    <lineage>
        <taxon>Eukaryota</taxon>
        <taxon>Fungi</taxon>
        <taxon>Dikarya</taxon>
        <taxon>Basidiomycota</taxon>
        <taxon>Agaricomycotina</taxon>
        <taxon>Agaricomycetes</taxon>
        <taxon>Agaricomycetidae</taxon>
        <taxon>Agaricales</taxon>
        <taxon>Pleurotineae</taxon>
        <taxon>Stephanosporaceae</taxon>
        <taxon>Cristinia</taxon>
    </lineage>
</organism>
<evidence type="ECO:0000256" key="4">
    <source>
        <dbReference type="ARBA" id="ARBA00022833"/>
    </source>
</evidence>
<keyword evidence="5" id="KW-0539">Nucleus</keyword>
<dbReference type="GO" id="GO:0008270">
    <property type="term" value="F:zinc ion binding"/>
    <property type="evidence" value="ECO:0007669"/>
    <property type="project" value="UniProtKB-KW"/>
</dbReference>
<name>A0A8K0XJI0_9AGAR</name>
<dbReference type="AlphaFoldDB" id="A0A8K0XJI0"/>
<evidence type="ECO:0000256" key="2">
    <source>
        <dbReference type="ARBA" id="ARBA00022723"/>
    </source>
</evidence>
<keyword evidence="4" id="KW-0862">Zinc</keyword>
<proteinExistence type="predicted"/>
<evidence type="ECO:0000256" key="3">
    <source>
        <dbReference type="ARBA" id="ARBA00022771"/>
    </source>
</evidence>
<dbReference type="SUPFAM" id="SSF140996">
    <property type="entry name" value="Hermes dimerisation domain"/>
    <property type="match status" value="1"/>
</dbReference>
<gene>
    <name evidence="6" type="ORF">BXZ70DRAFT_858951</name>
</gene>
<dbReference type="Proteomes" id="UP000813824">
    <property type="component" value="Unassembled WGS sequence"/>
</dbReference>
<reference evidence="6" key="1">
    <citation type="journal article" date="2021" name="New Phytol.">
        <title>Evolutionary innovations through gain and loss of genes in the ectomycorrhizal Boletales.</title>
        <authorList>
            <person name="Wu G."/>
            <person name="Miyauchi S."/>
            <person name="Morin E."/>
            <person name="Kuo A."/>
            <person name="Drula E."/>
            <person name="Varga T."/>
            <person name="Kohler A."/>
            <person name="Feng B."/>
            <person name="Cao Y."/>
            <person name="Lipzen A."/>
            <person name="Daum C."/>
            <person name="Hundley H."/>
            <person name="Pangilinan J."/>
            <person name="Johnson J."/>
            <person name="Barry K."/>
            <person name="LaButti K."/>
            <person name="Ng V."/>
            <person name="Ahrendt S."/>
            <person name="Min B."/>
            <person name="Choi I.G."/>
            <person name="Park H."/>
            <person name="Plett J.M."/>
            <person name="Magnuson J."/>
            <person name="Spatafora J.W."/>
            <person name="Nagy L.G."/>
            <person name="Henrissat B."/>
            <person name="Grigoriev I.V."/>
            <person name="Yang Z.L."/>
            <person name="Xu J."/>
            <person name="Martin F.M."/>
        </authorList>
    </citation>
    <scope>NUCLEOTIDE SEQUENCE</scope>
    <source>
        <strain evidence="6">KKN 215</strain>
    </source>
</reference>